<evidence type="ECO:0000256" key="8">
    <source>
        <dbReference type="ARBA" id="ARBA00048478"/>
    </source>
</evidence>
<dbReference type="EMBL" id="JQBX01000015">
    <property type="protein sequence ID" value="KRN93437.1"/>
    <property type="molecule type" value="Genomic_DNA"/>
</dbReference>
<dbReference type="PANTHER" id="PTHR21299:SF2">
    <property type="entry name" value="CYTIDYLATE KINASE"/>
    <property type="match status" value="1"/>
</dbReference>
<reference evidence="11 13" key="1">
    <citation type="journal article" date="2015" name="Genome Announc.">
        <title>Expanding the biotechnology potential of lactobacilli through comparative genomics of 213 strains and associated genera.</title>
        <authorList>
            <person name="Sun Z."/>
            <person name="Harris H.M."/>
            <person name="McCann A."/>
            <person name="Guo C."/>
            <person name="Argimon S."/>
            <person name="Zhang W."/>
            <person name="Yang X."/>
            <person name="Jeffery I.B."/>
            <person name="Cooney J.C."/>
            <person name="Kagawa T.F."/>
            <person name="Liu W."/>
            <person name="Song Y."/>
            <person name="Salvetti E."/>
            <person name="Wrobel A."/>
            <person name="Rasinkangas P."/>
            <person name="Parkhill J."/>
            <person name="Rea M.C."/>
            <person name="O'Sullivan O."/>
            <person name="Ritari J."/>
            <person name="Douillard F.P."/>
            <person name="Paul Ross R."/>
            <person name="Yang R."/>
            <person name="Briner A.E."/>
            <person name="Felis G.E."/>
            <person name="de Vos W.M."/>
            <person name="Barrangou R."/>
            <person name="Klaenhammer T.R."/>
            <person name="Caufield P.W."/>
            <person name="Cui Y."/>
            <person name="Zhang H."/>
            <person name="O'Toole P.W."/>
        </authorList>
    </citation>
    <scope>NUCLEOTIDE SEQUENCE [LARGE SCALE GENOMIC DNA]</scope>
    <source>
        <strain evidence="11 13">DSM 18001</strain>
    </source>
</reference>
<evidence type="ECO:0000313" key="12">
    <source>
        <dbReference type="EMBL" id="TLQ04898.1"/>
    </source>
</evidence>
<dbReference type="GO" id="GO:0005829">
    <property type="term" value="C:cytosol"/>
    <property type="evidence" value="ECO:0007669"/>
    <property type="project" value="TreeGrafter"/>
</dbReference>
<comment type="subcellular location">
    <subcellularLocation>
        <location evidence="9">Cytoplasm</location>
    </subcellularLocation>
</comment>
<dbReference type="InterPro" id="IPR003136">
    <property type="entry name" value="Cytidylate_kin"/>
</dbReference>
<dbReference type="EC" id="2.7.4.25" evidence="9"/>
<dbReference type="Proteomes" id="UP000051859">
    <property type="component" value="Unassembled WGS sequence"/>
</dbReference>
<dbReference type="Gene3D" id="3.40.50.300">
    <property type="entry name" value="P-loop containing nucleotide triphosphate hydrolases"/>
    <property type="match status" value="1"/>
</dbReference>
<dbReference type="GO" id="GO:0006220">
    <property type="term" value="P:pyrimidine nucleotide metabolic process"/>
    <property type="evidence" value="ECO:0007669"/>
    <property type="project" value="UniProtKB-UniRule"/>
</dbReference>
<feature type="domain" description="Cytidylate kinase" evidence="10">
    <location>
        <begin position="7"/>
        <end position="220"/>
    </location>
</feature>
<dbReference type="EMBL" id="VBTH01000004">
    <property type="protein sequence ID" value="TLQ04898.1"/>
    <property type="molecule type" value="Genomic_DNA"/>
</dbReference>
<evidence type="ECO:0000256" key="4">
    <source>
        <dbReference type="ARBA" id="ARBA00022741"/>
    </source>
</evidence>
<protein>
    <recommendedName>
        <fullName evidence="9">Cytidylate kinase</fullName>
        <shortName evidence="9">CK</shortName>
        <ecNumber evidence="9">2.7.4.25</ecNumber>
    </recommendedName>
    <alternativeName>
        <fullName evidence="9">Cytidine monophosphate kinase</fullName>
        <shortName evidence="9">CMP kinase</shortName>
    </alternativeName>
</protein>
<dbReference type="AlphaFoldDB" id="A0A0R2L3L7"/>
<evidence type="ECO:0000256" key="6">
    <source>
        <dbReference type="ARBA" id="ARBA00022840"/>
    </source>
</evidence>
<dbReference type="RefSeq" id="WP_057803738.1">
    <property type="nucleotide sequence ID" value="NZ_JQBX01000015.1"/>
</dbReference>
<evidence type="ECO:0000259" key="10">
    <source>
        <dbReference type="Pfam" id="PF02224"/>
    </source>
</evidence>
<comment type="similarity">
    <text evidence="1 9">Belongs to the cytidylate kinase family. Type 1 subfamily.</text>
</comment>
<name>A0A0R2L3L7_9LACO</name>
<dbReference type="OrthoDB" id="9807434at2"/>
<dbReference type="STRING" id="331679.IV81_GL000544"/>
<dbReference type="SUPFAM" id="SSF52540">
    <property type="entry name" value="P-loop containing nucleoside triphosphate hydrolases"/>
    <property type="match status" value="1"/>
</dbReference>
<proteinExistence type="inferred from homology"/>
<dbReference type="GO" id="GO:0005524">
    <property type="term" value="F:ATP binding"/>
    <property type="evidence" value="ECO:0007669"/>
    <property type="project" value="UniProtKB-UniRule"/>
</dbReference>
<keyword evidence="3 9" id="KW-0808">Transferase</keyword>
<evidence type="ECO:0000313" key="13">
    <source>
        <dbReference type="Proteomes" id="UP000051859"/>
    </source>
</evidence>
<accession>A0A0R2L3L7</accession>
<organism evidence="11 13">
    <name type="scientific">Pediococcus stilesii</name>
    <dbReference type="NCBI Taxonomy" id="331679"/>
    <lineage>
        <taxon>Bacteria</taxon>
        <taxon>Bacillati</taxon>
        <taxon>Bacillota</taxon>
        <taxon>Bacilli</taxon>
        <taxon>Lactobacillales</taxon>
        <taxon>Lactobacillaceae</taxon>
        <taxon>Pediococcus</taxon>
    </lineage>
</organism>
<dbReference type="InterPro" id="IPR027417">
    <property type="entry name" value="P-loop_NTPase"/>
</dbReference>
<dbReference type="PATRIC" id="fig|331679.3.peg.551"/>
<evidence type="ECO:0000256" key="3">
    <source>
        <dbReference type="ARBA" id="ARBA00022679"/>
    </source>
</evidence>
<comment type="caution">
    <text evidence="11">The sequence shown here is derived from an EMBL/GenBank/DDBJ whole genome shotgun (WGS) entry which is preliminary data.</text>
</comment>
<dbReference type="NCBIfam" id="TIGR00017">
    <property type="entry name" value="cmk"/>
    <property type="match status" value="1"/>
</dbReference>
<evidence type="ECO:0000256" key="2">
    <source>
        <dbReference type="ARBA" id="ARBA00022490"/>
    </source>
</evidence>
<evidence type="ECO:0000256" key="5">
    <source>
        <dbReference type="ARBA" id="ARBA00022777"/>
    </source>
</evidence>
<dbReference type="CDD" id="cd02020">
    <property type="entry name" value="CMPK"/>
    <property type="match status" value="1"/>
</dbReference>
<sequence length="226" mass="25042">MNEKYQIAIDGPASAGKSTVAKIVAKDLQYVYCDTGAMYRAVTLKAMENGIDVNDEIKIGKMLDDTKITFKPGDPVQKVFLDGTEVTEKIRQTNVTNLVSTVAAQKRVREVLTDWQRQLASDGGIVMDGRDIGSSVLPKAEVKIFLIASVDERAERRYKENLAKGMNVSLDQLKKEIEIRDQKDSTRKISPLTKAADAVEVDTTSMTIDDVVNKILEIVDSVSMRK</sequence>
<keyword evidence="4 9" id="KW-0547">Nucleotide-binding</keyword>
<dbReference type="PANTHER" id="PTHR21299">
    <property type="entry name" value="CYTIDYLATE KINASE/PANTOATE-BETA-ALANINE LIGASE"/>
    <property type="match status" value="1"/>
</dbReference>
<evidence type="ECO:0000313" key="14">
    <source>
        <dbReference type="Proteomes" id="UP000305541"/>
    </source>
</evidence>
<keyword evidence="2 9" id="KW-0963">Cytoplasm</keyword>
<keyword evidence="5 9" id="KW-0418">Kinase</keyword>
<dbReference type="FunFam" id="3.40.50.300:FF:000484">
    <property type="entry name" value="Cytidylate kinase"/>
    <property type="match status" value="1"/>
</dbReference>
<dbReference type="GO" id="GO:0036431">
    <property type="term" value="F:dCMP kinase activity"/>
    <property type="evidence" value="ECO:0007669"/>
    <property type="project" value="InterPro"/>
</dbReference>
<comment type="catalytic activity">
    <reaction evidence="7 9">
        <text>dCMP + ATP = dCDP + ADP</text>
        <dbReference type="Rhea" id="RHEA:25094"/>
        <dbReference type="ChEBI" id="CHEBI:30616"/>
        <dbReference type="ChEBI" id="CHEBI:57566"/>
        <dbReference type="ChEBI" id="CHEBI:58593"/>
        <dbReference type="ChEBI" id="CHEBI:456216"/>
        <dbReference type="EC" id="2.7.4.25"/>
    </reaction>
</comment>
<dbReference type="Pfam" id="PF02224">
    <property type="entry name" value="Cytidylate_kin"/>
    <property type="match status" value="1"/>
</dbReference>
<evidence type="ECO:0000256" key="9">
    <source>
        <dbReference type="HAMAP-Rule" id="MF_00238"/>
    </source>
</evidence>
<feature type="binding site" evidence="9">
    <location>
        <begin position="11"/>
        <end position="19"/>
    </location>
    <ligand>
        <name>ATP</name>
        <dbReference type="ChEBI" id="CHEBI:30616"/>
    </ligand>
</feature>
<dbReference type="Proteomes" id="UP000305541">
    <property type="component" value="Unassembled WGS sequence"/>
</dbReference>
<keyword evidence="6 9" id="KW-0067">ATP-binding</keyword>
<evidence type="ECO:0000256" key="1">
    <source>
        <dbReference type="ARBA" id="ARBA00009427"/>
    </source>
</evidence>
<evidence type="ECO:0000256" key="7">
    <source>
        <dbReference type="ARBA" id="ARBA00047615"/>
    </source>
</evidence>
<dbReference type="GO" id="GO:0015949">
    <property type="term" value="P:nucleobase-containing small molecule interconversion"/>
    <property type="evidence" value="ECO:0007669"/>
    <property type="project" value="TreeGrafter"/>
</dbReference>
<evidence type="ECO:0000313" key="11">
    <source>
        <dbReference type="EMBL" id="KRN93437.1"/>
    </source>
</evidence>
<comment type="catalytic activity">
    <reaction evidence="8 9">
        <text>CMP + ATP = CDP + ADP</text>
        <dbReference type="Rhea" id="RHEA:11600"/>
        <dbReference type="ChEBI" id="CHEBI:30616"/>
        <dbReference type="ChEBI" id="CHEBI:58069"/>
        <dbReference type="ChEBI" id="CHEBI:60377"/>
        <dbReference type="ChEBI" id="CHEBI:456216"/>
        <dbReference type="EC" id="2.7.4.25"/>
    </reaction>
</comment>
<gene>
    <name evidence="9" type="primary">cmk</name>
    <name evidence="12" type="ORF">FEZ51_03025</name>
    <name evidence="11" type="ORF">IV81_GL000544</name>
</gene>
<dbReference type="HAMAP" id="MF_00238">
    <property type="entry name" value="Cytidyl_kinase_type1"/>
    <property type="match status" value="1"/>
</dbReference>
<keyword evidence="13" id="KW-1185">Reference proteome</keyword>
<reference evidence="12 14" key="2">
    <citation type="submission" date="2019-05" db="EMBL/GenBank/DDBJ databases">
        <title>The metagenome of a microbial culture collection derived from dairy environment covers the genomic content of the human microbiome.</title>
        <authorList>
            <person name="Roder T."/>
            <person name="Wuthrich D."/>
            <person name="Sattari Z."/>
            <person name="Von Ah U."/>
            <person name="Bar C."/>
            <person name="Ronchi F."/>
            <person name="Macpherson A.J."/>
            <person name="Ganal-Vonarburg S.C."/>
            <person name="Bruggmann R."/>
            <person name="Vergeres G."/>
        </authorList>
    </citation>
    <scope>NUCLEOTIDE SEQUENCE [LARGE SCALE GENOMIC DNA]</scope>
    <source>
        <strain evidence="12 14">FAM 18815</strain>
    </source>
</reference>
<dbReference type="InterPro" id="IPR011994">
    <property type="entry name" value="Cytidylate_kinase_dom"/>
</dbReference>